<keyword evidence="1" id="KW-0812">Transmembrane</keyword>
<keyword evidence="1" id="KW-0472">Membrane</keyword>
<gene>
    <name evidence="2" type="ORF">SCOCK_70111</name>
</gene>
<dbReference type="EMBL" id="CAJSLV010000103">
    <property type="protein sequence ID" value="CAG6398427.1"/>
    <property type="molecule type" value="Genomic_DNA"/>
</dbReference>
<organism evidence="2 3">
    <name type="scientific">Actinacidiphila cocklensis</name>
    <dbReference type="NCBI Taxonomy" id="887465"/>
    <lineage>
        <taxon>Bacteria</taxon>
        <taxon>Bacillati</taxon>
        <taxon>Actinomycetota</taxon>
        <taxon>Actinomycetes</taxon>
        <taxon>Kitasatosporales</taxon>
        <taxon>Streptomycetaceae</taxon>
        <taxon>Actinacidiphila</taxon>
    </lineage>
</organism>
<dbReference type="RefSeq" id="WP_251499801.1">
    <property type="nucleotide sequence ID" value="NZ_CAJSLV010000103.1"/>
</dbReference>
<proteinExistence type="predicted"/>
<accession>A0A9W4GVB8</accession>
<dbReference type="Proteomes" id="UP001152519">
    <property type="component" value="Unassembled WGS sequence"/>
</dbReference>
<keyword evidence="1" id="KW-1133">Transmembrane helix</keyword>
<feature type="transmembrane region" description="Helical" evidence="1">
    <location>
        <begin position="30"/>
        <end position="50"/>
    </location>
</feature>
<reference evidence="2" key="1">
    <citation type="submission" date="2021-05" db="EMBL/GenBank/DDBJ databases">
        <authorList>
            <person name="Arsene-Ploetze F."/>
        </authorList>
    </citation>
    <scope>NUCLEOTIDE SEQUENCE</scope>
    <source>
        <strain evidence="2">DSM 42138</strain>
    </source>
</reference>
<name>A0A9W4GVB8_9ACTN</name>
<evidence type="ECO:0000313" key="2">
    <source>
        <dbReference type="EMBL" id="CAG6398427.1"/>
    </source>
</evidence>
<sequence>MTGKTPAARVPAARTLGAGAHYRRPAPSRWYRAFLMAMWQMLVSLGAAFAPPPVWPDDDPYDSGWSDLW</sequence>
<comment type="caution">
    <text evidence="2">The sequence shown here is derived from an EMBL/GenBank/DDBJ whole genome shotgun (WGS) entry which is preliminary data.</text>
</comment>
<evidence type="ECO:0000256" key="1">
    <source>
        <dbReference type="SAM" id="Phobius"/>
    </source>
</evidence>
<protein>
    <submittedName>
        <fullName evidence="2">Uncharacterized protein</fullName>
    </submittedName>
</protein>
<keyword evidence="3" id="KW-1185">Reference proteome</keyword>
<evidence type="ECO:0000313" key="3">
    <source>
        <dbReference type="Proteomes" id="UP001152519"/>
    </source>
</evidence>
<dbReference type="AlphaFoldDB" id="A0A9W4GVB8"/>